<keyword evidence="2" id="KW-1185">Reference proteome</keyword>
<name>A0AAE0ZTA5_9GAST</name>
<evidence type="ECO:0000313" key="1">
    <source>
        <dbReference type="EMBL" id="KAK3774636.1"/>
    </source>
</evidence>
<protein>
    <submittedName>
        <fullName evidence="1">Uncharacterized protein</fullName>
    </submittedName>
</protein>
<accession>A0AAE0ZTA5</accession>
<dbReference type="AlphaFoldDB" id="A0AAE0ZTA5"/>
<dbReference type="Proteomes" id="UP001283361">
    <property type="component" value="Unassembled WGS sequence"/>
</dbReference>
<comment type="caution">
    <text evidence="1">The sequence shown here is derived from an EMBL/GenBank/DDBJ whole genome shotgun (WGS) entry which is preliminary data.</text>
</comment>
<proteinExistence type="predicted"/>
<organism evidence="1 2">
    <name type="scientific">Elysia crispata</name>
    <name type="common">lettuce slug</name>
    <dbReference type="NCBI Taxonomy" id="231223"/>
    <lineage>
        <taxon>Eukaryota</taxon>
        <taxon>Metazoa</taxon>
        <taxon>Spiralia</taxon>
        <taxon>Lophotrochozoa</taxon>
        <taxon>Mollusca</taxon>
        <taxon>Gastropoda</taxon>
        <taxon>Heterobranchia</taxon>
        <taxon>Euthyneura</taxon>
        <taxon>Panpulmonata</taxon>
        <taxon>Sacoglossa</taxon>
        <taxon>Placobranchoidea</taxon>
        <taxon>Plakobranchidae</taxon>
        <taxon>Elysia</taxon>
    </lineage>
</organism>
<reference evidence="1" key="1">
    <citation type="journal article" date="2023" name="G3 (Bethesda)">
        <title>A reference genome for the long-term kleptoplast-retaining sea slug Elysia crispata morphotype clarki.</title>
        <authorList>
            <person name="Eastman K.E."/>
            <person name="Pendleton A.L."/>
            <person name="Shaikh M.A."/>
            <person name="Suttiyut T."/>
            <person name="Ogas R."/>
            <person name="Tomko P."/>
            <person name="Gavelis G."/>
            <person name="Widhalm J.R."/>
            <person name="Wisecaver J.H."/>
        </authorList>
    </citation>
    <scope>NUCLEOTIDE SEQUENCE</scope>
    <source>
        <strain evidence="1">ECLA1</strain>
    </source>
</reference>
<sequence>MVDLAPEIYTESDVGWELGLRPSVVIGNETHLPRPGSPLGISLVGWPVSRVTRSLIGRSTSRACQERAVTEQGAFYKRETLNQHQHNRLVKTEFTAT</sequence>
<dbReference type="EMBL" id="JAWDGP010003399">
    <property type="protein sequence ID" value="KAK3774636.1"/>
    <property type="molecule type" value="Genomic_DNA"/>
</dbReference>
<gene>
    <name evidence="1" type="ORF">RRG08_035064</name>
</gene>
<evidence type="ECO:0000313" key="2">
    <source>
        <dbReference type="Proteomes" id="UP001283361"/>
    </source>
</evidence>